<dbReference type="SUPFAM" id="SSF69318">
    <property type="entry name" value="Integrin alpha N-terminal domain"/>
    <property type="match status" value="3"/>
</dbReference>
<evidence type="ECO:0000313" key="5">
    <source>
        <dbReference type="Proteomes" id="UP001597112"/>
    </source>
</evidence>
<proteinExistence type="predicted"/>
<gene>
    <name evidence="4" type="ORF">ACFQ21_06460</name>
</gene>
<dbReference type="EMBL" id="JBHTKA010000001">
    <property type="protein sequence ID" value="MFD0998941.1"/>
    <property type="molecule type" value="Genomic_DNA"/>
</dbReference>
<evidence type="ECO:0000313" key="4">
    <source>
        <dbReference type="EMBL" id="MFD0998941.1"/>
    </source>
</evidence>
<comment type="caution">
    <text evidence="4">The sequence shown here is derived from an EMBL/GenBank/DDBJ whole genome shotgun (WGS) entry which is preliminary data.</text>
</comment>
<dbReference type="InterPro" id="IPR013517">
    <property type="entry name" value="FG-GAP"/>
</dbReference>
<reference evidence="5" key="1">
    <citation type="journal article" date="2019" name="Int. J. Syst. Evol. Microbiol.">
        <title>The Global Catalogue of Microorganisms (GCM) 10K type strain sequencing project: providing services to taxonomists for standard genome sequencing and annotation.</title>
        <authorList>
            <consortium name="The Broad Institute Genomics Platform"/>
            <consortium name="The Broad Institute Genome Sequencing Center for Infectious Disease"/>
            <person name="Wu L."/>
            <person name="Ma J."/>
        </authorList>
    </citation>
    <scope>NUCLEOTIDE SEQUENCE [LARGE SCALE GENOMIC DNA]</scope>
    <source>
        <strain evidence="5">CCUG 58938</strain>
    </source>
</reference>
<evidence type="ECO:0000256" key="2">
    <source>
        <dbReference type="SAM" id="SignalP"/>
    </source>
</evidence>
<sequence length="1140" mass="127029">MTCQSKFKILSIALLLVLLQQCAQPSKQFSEMEPGDTGIQFRNDIVETEHNNILTYEYTYNGGGVAVGDVNNDGLTDIYFSGNSVANKLYLNKGEWKFEDITQQSGTAGRERDWKTGVTMVDINSDGWLDIYVCYSGNAEGEGYNRPVIREHPKRANQLFINQGCEKGGMPKFIEQAKEYGIDAKGTFSTQGYFFDYDRDGDLDLFLLNHANMFYAAFFNVKRLRNLRHPYFGNKLYRNDAGKYSEVSATANIHGSGLNFGLSASISDLNGDQWPDIYVTNDYEEQDFCYINNRNGTFSEMSHTLFGHLSKFGMGSDIADVNNDGLPEVFVADMLPEDNYRQKLLKGADEYDKYSLAVDSGYYHQYMRNTFQLNRGFASDSLPRFSEVAQVSGVSNTDWSWAPLLADYDNDGRKDIFVTNGYLRDFTNQDFLKYTVSDMTKEANDNNHPVNLLEQIQKMSSTKVHNYIFHNTDGLHFTDVSEAWGLERKNISNAAAYADLDNDGDYDLVVNNLNEEANILQNHQNEIQKNNYIKLKLAGAKPNVQALGAKVYIKLKSEVLFQEVYYTRGYQSSVEPLLTIGVGKNAVIPEVKIYWPDGRVSLLTNVNANQLIIVNQQEATLREKQQPVIDQPIITDKTGTSGIAYKHAENPFVDFKVQRLVPYQLSRLGGKCSVADVNHDKNDDVFFEGAHGQAGKLYIGHNDGSFTESAAKPWEADKYCEDLGSAFFDANGDGHADLYVVSGGNEFFPGDTLYQDRLYIGDGKGGFKRARHALPVETASGGTVAATDFDHDGDEDLFVGGRLVPDQYPLSPQSMVLRNDSHSGQVKFVDVTTELNPLVQKAGMIADAQWADVNGDTWPDLILAGEWMSVRIFVNEKGKTLREITTEAGLANAHGWWNTVYTGDVDSDGDLDILAGNAGVNLSLHASDKEPVELFATDMNKDGKIDPIITSYTQGKRYPLPSRDELLDQVTPLRKKFIRYAQYANASIEDILEGDLLKNASVYRATAFESVWFENDGHGKFQMRLLPAIAQVSAIQSFVSFDFDGDGEEEILAAGNFYPYRVQLGCCDASYGTILKFKNGTVHVYKPEQPVWLSGDIRALGVARSVQASARIIVSRNNAAAGVFVPTSKNTPHTGTITKK</sequence>
<dbReference type="InterPro" id="IPR027039">
    <property type="entry name" value="Crtac1"/>
</dbReference>
<dbReference type="Pfam" id="PF07593">
    <property type="entry name" value="UnbV_ASPIC"/>
    <property type="match status" value="1"/>
</dbReference>
<dbReference type="RefSeq" id="WP_377576482.1">
    <property type="nucleotide sequence ID" value="NZ_JBHTKA010000001.1"/>
</dbReference>
<evidence type="ECO:0000256" key="1">
    <source>
        <dbReference type="ARBA" id="ARBA00022729"/>
    </source>
</evidence>
<dbReference type="InterPro" id="IPR011519">
    <property type="entry name" value="UnbV_ASPIC"/>
</dbReference>
<keyword evidence="1 2" id="KW-0732">Signal</keyword>
<feature type="signal peptide" evidence="2">
    <location>
        <begin position="1"/>
        <end position="23"/>
    </location>
</feature>
<keyword evidence="5" id="KW-1185">Reference proteome</keyword>
<dbReference type="Proteomes" id="UP001597112">
    <property type="component" value="Unassembled WGS sequence"/>
</dbReference>
<accession>A0ABW3K1A9</accession>
<organism evidence="4 5">
    <name type="scientific">Ohtaekwangia kribbensis</name>
    <dbReference type="NCBI Taxonomy" id="688913"/>
    <lineage>
        <taxon>Bacteria</taxon>
        <taxon>Pseudomonadati</taxon>
        <taxon>Bacteroidota</taxon>
        <taxon>Cytophagia</taxon>
        <taxon>Cytophagales</taxon>
        <taxon>Fulvivirgaceae</taxon>
        <taxon>Ohtaekwangia</taxon>
    </lineage>
</organism>
<dbReference type="PANTHER" id="PTHR16026:SF0">
    <property type="entry name" value="CARTILAGE ACIDIC PROTEIN 1"/>
    <property type="match status" value="1"/>
</dbReference>
<evidence type="ECO:0000259" key="3">
    <source>
        <dbReference type="Pfam" id="PF07593"/>
    </source>
</evidence>
<feature type="chain" id="PRO_5046714962" evidence="2">
    <location>
        <begin position="24"/>
        <end position="1140"/>
    </location>
</feature>
<dbReference type="PANTHER" id="PTHR16026">
    <property type="entry name" value="CARTILAGE ACIDIC PROTEIN 1"/>
    <property type="match status" value="1"/>
</dbReference>
<feature type="domain" description="ASPIC/UnbV" evidence="3">
    <location>
        <begin position="546"/>
        <end position="611"/>
    </location>
</feature>
<name>A0ABW3K1A9_9BACT</name>
<dbReference type="Gene3D" id="2.130.10.130">
    <property type="entry name" value="Integrin alpha, N-terminal"/>
    <property type="match status" value="3"/>
</dbReference>
<protein>
    <submittedName>
        <fullName evidence="4">VCBS repeat-containing protein</fullName>
    </submittedName>
</protein>
<dbReference type="InterPro" id="IPR028994">
    <property type="entry name" value="Integrin_alpha_N"/>
</dbReference>
<dbReference type="Pfam" id="PF13517">
    <property type="entry name" value="FG-GAP_3"/>
    <property type="match status" value="4"/>
</dbReference>